<keyword evidence="2" id="KW-1185">Reference proteome</keyword>
<dbReference type="STRING" id="1884381.SAMN05518846_10913"/>
<dbReference type="Proteomes" id="UP000198915">
    <property type="component" value="Unassembled WGS sequence"/>
</dbReference>
<organism evidence="1 2">
    <name type="scientific">Brevibacillus centrosporus</name>
    <dbReference type="NCBI Taxonomy" id="54910"/>
    <lineage>
        <taxon>Bacteria</taxon>
        <taxon>Bacillati</taxon>
        <taxon>Bacillota</taxon>
        <taxon>Bacilli</taxon>
        <taxon>Bacillales</taxon>
        <taxon>Paenibacillaceae</taxon>
        <taxon>Brevibacillus</taxon>
    </lineage>
</organism>
<sequence>MDLLLKVLDSTFDKESWYAPFQHAIQGLAADQAN</sequence>
<accession>A0A1I3X0V8</accession>
<proteinExistence type="predicted"/>
<evidence type="ECO:0000313" key="2">
    <source>
        <dbReference type="Proteomes" id="UP000198915"/>
    </source>
</evidence>
<evidence type="ECO:0000313" key="1">
    <source>
        <dbReference type="EMBL" id="SFK13368.1"/>
    </source>
</evidence>
<dbReference type="AlphaFoldDB" id="A0A1I3X0V8"/>
<protein>
    <submittedName>
        <fullName evidence="1">Uncharacterized protein</fullName>
    </submittedName>
</protein>
<reference evidence="2" key="1">
    <citation type="submission" date="2016-10" db="EMBL/GenBank/DDBJ databases">
        <authorList>
            <person name="Varghese N."/>
            <person name="Submissions S."/>
        </authorList>
    </citation>
    <scope>NUCLEOTIDE SEQUENCE [LARGE SCALE GENOMIC DNA]</scope>
    <source>
        <strain evidence="2">OK042</strain>
    </source>
</reference>
<gene>
    <name evidence="1" type="ORF">SAMN05518846_10913</name>
</gene>
<dbReference type="EMBL" id="FORT01000009">
    <property type="protein sequence ID" value="SFK13368.1"/>
    <property type="molecule type" value="Genomic_DNA"/>
</dbReference>
<name>A0A1I3X0V8_9BACL</name>